<dbReference type="InterPro" id="IPR016143">
    <property type="entry name" value="Citrate_synth-like_sm_a-sub"/>
</dbReference>
<dbReference type="InterPro" id="IPR036969">
    <property type="entry name" value="Citrate_synthase_sf"/>
</dbReference>
<comment type="caution">
    <text evidence="4">The sequence shown here is derived from an EMBL/GenBank/DDBJ whole genome shotgun (WGS) entry which is preliminary data.</text>
</comment>
<dbReference type="AlphaFoldDB" id="A0A8H6G1P2"/>
<dbReference type="GO" id="GO:0046912">
    <property type="term" value="F:acyltransferase activity, acyl groups converted into alkyl on transfer"/>
    <property type="evidence" value="ECO:0007669"/>
    <property type="project" value="InterPro"/>
</dbReference>
<gene>
    <name evidence="4" type="ORF">HO173_002726</name>
</gene>
<evidence type="ECO:0000313" key="5">
    <source>
        <dbReference type="Proteomes" id="UP000578531"/>
    </source>
</evidence>
<dbReference type="PRINTS" id="PR00143">
    <property type="entry name" value="CITRTSNTHASE"/>
</dbReference>
<dbReference type="GO" id="GO:0005975">
    <property type="term" value="P:carbohydrate metabolic process"/>
    <property type="evidence" value="ECO:0007669"/>
    <property type="project" value="TreeGrafter"/>
</dbReference>
<evidence type="ECO:0000256" key="3">
    <source>
        <dbReference type="RuleBase" id="RU000441"/>
    </source>
</evidence>
<dbReference type="InterPro" id="IPR016142">
    <property type="entry name" value="Citrate_synth-like_lrg_a-sub"/>
</dbReference>
<sequence>MISSTRMRRTMASIVPDFLMASPEGSKPSDMVFSTCSELVYRMKKRLSSVLPEYLPESLGGFPAPPTPSGFLKVTDSRTGDHYEIPIRRNAVEATQFKQIRARADSKAKTDKTEGGLRLLDPGYQNTAVASSEVTFVDGTEGSIHYRQYDISELVGTKQFEDVTYLLIWGKLPSPEEKEMFKKQLALAMHPPQMVSDVIHAFPSNTPIVTMMIAGLSAWTGSDPTVIPAYMGKNIYQGHLDLVDSQIIRLISALATVIAMSFCRMQEKPFTPADLNGSFIENTLRMMGFVEDETKKPNPKHVECLEKLWVLYADHELTNSTAAFLHVASTLADPFSCTIASLTAAYGPLHGGAIDTAFKVIQNVGKPENVPQLIDDVKAKKCRLFGYGHRIYKTVDPRSVIIRELLDELKDDDAAHKEFLATALEIDRIASEDQYFTSRHLKANADLYGSFVYMALGFPPEIILPLAMMSRCPGVMAHWREAMNGNPRLWRPQQIYTGAYH</sequence>
<dbReference type="Gene3D" id="1.10.230.10">
    <property type="entry name" value="Cytochrome P450-Terp, domain 2"/>
    <property type="match status" value="1"/>
</dbReference>
<dbReference type="PANTHER" id="PTHR11739">
    <property type="entry name" value="CITRATE SYNTHASE"/>
    <property type="match status" value="1"/>
</dbReference>
<dbReference type="EMBL" id="JACCJC010000007">
    <property type="protein sequence ID" value="KAF6238854.1"/>
    <property type="molecule type" value="Genomic_DNA"/>
</dbReference>
<reference evidence="4 5" key="1">
    <citation type="journal article" date="2020" name="Genomics">
        <title>Complete, high-quality genomes from long-read metagenomic sequencing of two wolf lichen thalli reveals enigmatic genome architecture.</title>
        <authorList>
            <person name="McKenzie S.K."/>
            <person name="Walston R.F."/>
            <person name="Allen J.L."/>
        </authorList>
    </citation>
    <scope>NUCLEOTIDE SEQUENCE [LARGE SCALE GENOMIC DNA]</scope>
    <source>
        <strain evidence="4">WasteWater2</strain>
    </source>
</reference>
<dbReference type="GeneID" id="59284397"/>
<dbReference type="GO" id="GO:0005759">
    <property type="term" value="C:mitochondrial matrix"/>
    <property type="evidence" value="ECO:0007669"/>
    <property type="project" value="TreeGrafter"/>
</dbReference>
<dbReference type="Proteomes" id="UP000578531">
    <property type="component" value="Unassembled WGS sequence"/>
</dbReference>
<accession>A0A8H6G1P2</accession>
<keyword evidence="5" id="KW-1185">Reference proteome</keyword>
<name>A0A8H6G1P2_9LECA</name>
<dbReference type="InterPro" id="IPR002020">
    <property type="entry name" value="Citrate_synthase"/>
</dbReference>
<dbReference type="SUPFAM" id="SSF48256">
    <property type="entry name" value="Citrate synthase"/>
    <property type="match status" value="1"/>
</dbReference>
<dbReference type="GO" id="GO:0006099">
    <property type="term" value="P:tricarboxylic acid cycle"/>
    <property type="evidence" value="ECO:0007669"/>
    <property type="project" value="TreeGrafter"/>
</dbReference>
<dbReference type="InterPro" id="IPR019810">
    <property type="entry name" value="Citrate_synthase_AS"/>
</dbReference>
<evidence type="ECO:0000313" key="4">
    <source>
        <dbReference type="EMBL" id="KAF6238854.1"/>
    </source>
</evidence>
<protein>
    <recommendedName>
        <fullName evidence="3">Citrate synthase</fullName>
    </recommendedName>
</protein>
<keyword evidence="2 3" id="KW-0808">Transferase</keyword>
<dbReference type="RefSeq" id="XP_037168150.1">
    <property type="nucleotide sequence ID" value="XM_037304657.1"/>
</dbReference>
<dbReference type="PROSITE" id="PS00480">
    <property type="entry name" value="CITRATE_SYNTHASE"/>
    <property type="match status" value="1"/>
</dbReference>
<dbReference type="Gene3D" id="1.10.580.10">
    <property type="entry name" value="Citrate Synthase, domain 1"/>
    <property type="match status" value="1"/>
</dbReference>
<dbReference type="PANTHER" id="PTHR11739:SF4">
    <property type="entry name" value="CITRATE SYNTHASE, PEROXISOMAL"/>
    <property type="match status" value="1"/>
</dbReference>
<evidence type="ECO:0000256" key="2">
    <source>
        <dbReference type="ARBA" id="ARBA00022679"/>
    </source>
</evidence>
<evidence type="ECO:0000256" key="1">
    <source>
        <dbReference type="ARBA" id="ARBA00010566"/>
    </source>
</evidence>
<proteinExistence type="inferred from homology"/>
<dbReference type="Pfam" id="PF00285">
    <property type="entry name" value="Citrate_synt"/>
    <property type="match status" value="1"/>
</dbReference>
<organism evidence="4 5">
    <name type="scientific">Letharia columbiana</name>
    <dbReference type="NCBI Taxonomy" id="112416"/>
    <lineage>
        <taxon>Eukaryota</taxon>
        <taxon>Fungi</taxon>
        <taxon>Dikarya</taxon>
        <taxon>Ascomycota</taxon>
        <taxon>Pezizomycotina</taxon>
        <taxon>Lecanoromycetes</taxon>
        <taxon>OSLEUM clade</taxon>
        <taxon>Lecanoromycetidae</taxon>
        <taxon>Lecanorales</taxon>
        <taxon>Lecanorineae</taxon>
        <taxon>Parmeliaceae</taxon>
        <taxon>Letharia</taxon>
    </lineage>
</organism>
<dbReference type="OrthoDB" id="435022at2759"/>
<comment type="similarity">
    <text evidence="1 3">Belongs to the citrate synthase family.</text>
</comment>